<gene>
    <name evidence="8" type="ORF">SAMN05421756_102674</name>
</gene>
<dbReference type="GO" id="GO:0016705">
    <property type="term" value="F:oxidoreductase activity, acting on paired donors, with incorporation or reduction of molecular oxygen"/>
    <property type="evidence" value="ECO:0007669"/>
    <property type="project" value="InterPro"/>
</dbReference>
<protein>
    <recommendedName>
        <fullName evidence="10">Cytochrome P450</fullName>
    </recommendedName>
</protein>
<dbReference type="InterPro" id="IPR036396">
    <property type="entry name" value="Cyt_P450_sf"/>
</dbReference>
<evidence type="ECO:0000256" key="6">
    <source>
        <dbReference type="ARBA" id="ARBA00023033"/>
    </source>
</evidence>
<dbReference type="GO" id="GO:0005506">
    <property type="term" value="F:iron ion binding"/>
    <property type="evidence" value="ECO:0007669"/>
    <property type="project" value="InterPro"/>
</dbReference>
<evidence type="ECO:0000256" key="2">
    <source>
        <dbReference type="ARBA" id="ARBA00022617"/>
    </source>
</evidence>
<keyword evidence="6 7" id="KW-0503">Monooxygenase</keyword>
<dbReference type="InterPro" id="IPR001128">
    <property type="entry name" value="Cyt_P450"/>
</dbReference>
<dbReference type="Gene3D" id="1.10.630.10">
    <property type="entry name" value="Cytochrome P450"/>
    <property type="match status" value="1"/>
</dbReference>
<dbReference type="PRINTS" id="PR00385">
    <property type="entry name" value="P450"/>
</dbReference>
<organism evidence="8 9">
    <name type="scientific">Microlunatus flavus</name>
    <dbReference type="NCBI Taxonomy" id="1036181"/>
    <lineage>
        <taxon>Bacteria</taxon>
        <taxon>Bacillati</taxon>
        <taxon>Actinomycetota</taxon>
        <taxon>Actinomycetes</taxon>
        <taxon>Propionibacteriales</taxon>
        <taxon>Propionibacteriaceae</taxon>
        <taxon>Microlunatus</taxon>
    </lineage>
</organism>
<accession>A0A1H9DWK3</accession>
<keyword evidence="5 7" id="KW-0408">Iron</keyword>
<dbReference type="PROSITE" id="PS00086">
    <property type="entry name" value="CYTOCHROME_P450"/>
    <property type="match status" value="1"/>
</dbReference>
<evidence type="ECO:0000313" key="9">
    <source>
        <dbReference type="Proteomes" id="UP000198504"/>
    </source>
</evidence>
<reference evidence="9" key="1">
    <citation type="submission" date="2016-10" db="EMBL/GenBank/DDBJ databases">
        <authorList>
            <person name="Varghese N."/>
            <person name="Submissions S."/>
        </authorList>
    </citation>
    <scope>NUCLEOTIDE SEQUENCE [LARGE SCALE GENOMIC DNA]</scope>
    <source>
        <strain evidence="9">CGMCC 4.6856</strain>
    </source>
</reference>
<dbReference type="PANTHER" id="PTHR46696">
    <property type="entry name" value="P450, PUTATIVE (EUROFUNG)-RELATED"/>
    <property type="match status" value="1"/>
</dbReference>
<evidence type="ECO:0000313" key="8">
    <source>
        <dbReference type="EMBL" id="SEQ17834.1"/>
    </source>
</evidence>
<evidence type="ECO:0008006" key="10">
    <source>
        <dbReference type="Google" id="ProtNLM"/>
    </source>
</evidence>
<evidence type="ECO:0000256" key="4">
    <source>
        <dbReference type="ARBA" id="ARBA00023002"/>
    </source>
</evidence>
<dbReference type="PRINTS" id="PR00359">
    <property type="entry name" value="BP450"/>
</dbReference>
<dbReference type="FunFam" id="1.10.630.10:FF:000018">
    <property type="entry name" value="Cytochrome P450 monooxygenase"/>
    <property type="match status" value="1"/>
</dbReference>
<evidence type="ECO:0000256" key="1">
    <source>
        <dbReference type="ARBA" id="ARBA00010617"/>
    </source>
</evidence>
<dbReference type="OrthoDB" id="502624at2"/>
<dbReference type="EMBL" id="FOFA01000002">
    <property type="protein sequence ID" value="SEQ17834.1"/>
    <property type="molecule type" value="Genomic_DNA"/>
</dbReference>
<evidence type="ECO:0000256" key="3">
    <source>
        <dbReference type="ARBA" id="ARBA00022723"/>
    </source>
</evidence>
<dbReference type="RefSeq" id="WP_091178487.1">
    <property type="nucleotide sequence ID" value="NZ_FOFA01000002.1"/>
</dbReference>
<comment type="similarity">
    <text evidence="1 7">Belongs to the cytochrome P450 family.</text>
</comment>
<dbReference type="AlphaFoldDB" id="A0A1H9DWK3"/>
<keyword evidence="2 7" id="KW-0349">Heme</keyword>
<dbReference type="GO" id="GO:0004497">
    <property type="term" value="F:monooxygenase activity"/>
    <property type="evidence" value="ECO:0007669"/>
    <property type="project" value="UniProtKB-KW"/>
</dbReference>
<evidence type="ECO:0000256" key="5">
    <source>
        <dbReference type="ARBA" id="ARBA00023004"/>
    </source>
</evidence>
<name>A0A1H9DWK3_9ACTN</name>
<dbReference type="PANTHER" id="PTHR46696:SF1">
    <property type="entry name" value="CYTOCHROME P450 YJIB-RELATED"/>
    <property type="match status" value="1"/>
</dbReference>
<dbReference type="GO" id="GO:0020037">
    <property type="term" value="F:heme binding"/>
    <property type="evidence" value="ECO:0007669"/>
    <property type="project" value="InterPro"/>
</dbReference>
<dbReference type="InterPro" id="IPR002397">
    <property type="entry name" value="Cyt_P450_B"/>
</dbReference>
<dbReference type="InterPro" id="IPR017972">
    <property type="entry name" value="Cyt_P450_CS"/>
</dbReference>
<dbReference type="Proteomes" id="UP000198504">
    <property type="component" value="Unassembled WGS sequence"/>
</dbReference>
<keyword evidence="9" id="KW-1185">Reference proteome</keyword>
<proteinExistence type="inferred from homology"/>
<sequence>MNPVVGLLQQLVVTRSVVAWHAVRERDPFARLNRAEGRRDPYALYAEVRAAGEVVPSATMGFQTASHQVCREVLRDRRFGVQAKDGPRGDGQMSLLELDPPDHTRLRRLASPAFSPRALAGYDERITAVVDGLLDALPADGPFDLVAGLAAPLPIAVITDLLGVPDASTADFARYGATIGSALAGPQSLAHVARLVAANRRLGGVLTDLFDLRRREPGDDVVSRLLAAEGDQLRPDELHPLVMLLLLAGFETTVNLVGNTVLALLDHPDQWRAVADDPGLAAAAVEETLRWDPPVQRTLRVASVDVELAGTTVPGGSKVLLYLAGAGRDPAAFDDPDRFDLTRVGGAEHLAFSAGAHYCLGAPLARLEAVTAVQRLAERFPRLERGGRLRRRSGTVIRGPVELVVGQPAAAVAA</sequence>
<evidence type="ECO:0000256" key="7">
    <source>
        <dbReference type="RuleBase" id="RU000461"/>
    </source>
</evidence>
<dbReference type="SUPFAM" id="SSF48264">
    <property type="entry name" value="Cytochrome P450"/>
    <property type="match status" value="1"/>
</dbReference>
<dbReference type="Pfam" id="PF00067">
    <property type="entry name" value="p450"/>
    <property type="match status" value="1"/>
</dbReference>
<keyword evidence="4 7" id="KW-0560">Oxidoreductase</keyword>
<dbReference type="CDD" id="cd20625">
    <property type="entry name" value="CYP164-like"/>
    <property type="match status" value="1"/>
</dbReference>
<dbReference type="STRING" id="1036181.SAMN05421756_102674"/>
<keyword evidence="3 7" id="KW-0479">Metal-binding</keyword>